<dbReference type="HOGENOM" id="CLU_060324_0_1_11"/>
<keyword evidence="1" id="KW-0812">Transmembrane</keyword>
<evidence type="ECO:0000256" key="1">
    <source>
        <dbReference type="SAM" id="Phobius"/>
    </source>
</evidence>
<feature type="domain" description="DUF4328" evidence="2">
    <location>
        <begin position="56"/>
        <end position="201"/>
    </location>
</feature>
<keyword evidence="1" id="KW-1133">Transmembrane helix</keyword>
<accession>G8WPS3</accession>
<reference evidence="4" key="1">
    <citation type="submission" date="2011-12" db="EMBL/GenBank/DDBJ databases">
        <title>Complete genome sequence of Streptomyces cattleya strain DSM 46488.</title>
        <authorList>
            <person name="Ou H.-Y."/>
            <person name="Li P."/>
            <person name="Zhao C."/>
            <person name="O'Hagan D."/>
            <person name="Deng Z."/>
        </authorList>
    </citation>
    <scope>NUCLEOTIDE SEQUENCE [LARGE SCALE GENOMIC DNA]</scope>
    <source>
        <strain evidence="4">ATCC 35852 / DSM 46488 / JCM 4925 / NBRC 14057 / NRRL 8057</strain>
    </source>
</reference>
<gene>
    <name evidence="3" type="ordered locus">SCATT_04910</name>
</gene>
<dbReference type="eggNOG" id="COG0515">
    <property type="taxonomic scope" value="Bacteria"/>
</dbReference>
<evidence type="ECO:0000313" key="4">
    <source>
        <dbReference type="Proteomes" id="UP000007842"/>
    </source>
</evidence>
<keyword evidence="4" id="KW-1185">Reference proteome</keyword>
<sequence length="215" mass="22868">MLRSVSGLAAAVSVLLGVAAAVDVFAMWADAALYNHIGTLLTSGTDQVVHDAHVLDVAGKAQIGAVLITGVVFIVWFHRVRVNAEYFSQAVCTMGRGWAIGAWFVPVGNLWLPYRVAKEVWDASAQSTPDGSWRHVSKAPVTAWWTLTIASSIVARVGSSLTRSATTVDGLRHSVALTGLGDLLNTVAAVLAIVFVRKLTRMQQAPHTALPEALT</sequence>
<evidence type="ECO:0000259" key="2">
    <source>
        <dbReference type="Pfam" id="PF14219"/>
    </source>
</evidence>
<name>G8WPS3_STREN</name>
<dbReference type="PATRIC" id="fig|1003195.29.peg.488"/>
<dbReference type="InterPro" id="IPR025565">
    <property type="entry name" value="DUF4328"/>
</dbReference>
<dbReference type="EMBL" id="CP003219">
    <property type="protein sequence ID" value="AEW92862.1"/>
    <property type="molecule type" value="Genomic_DNA"/>
</dbReference>
<proteinExistence type="predicted"/>
<keyword evidence="1" id="KW-0472">Membrane</keyword>
<dbReference type="STRING" id="1003195.SCATT_04910"/>
<feature type="transmembrane region" description="Helical" evidence="1">
    <location>
        <begin position="90"/>
        <end position="112"/>
    </location>
</feature>
<dbReference type="Proteomes" id="UP000007842">
    <property type="component" value="Chromosome"/>
</dbReference>
<dbReference type="KEGG" id="scy:SCATT_04910"/>
<protein>
    <recommendedName>
        <fullName evidence="2">DUF4328 domain-containing protein</fullName>
    </recommendedName>
</protein>
<evidence type="ECO:0000313" key="3">
    <source>
        <dbReference type="EMBL" id="AEW92862.1"/>
    </source>
</evidence>
<dbReference type="Pfam" id="PF14219">
    <property type="entry name" value="DUF4328"/>
    <property type="match status" value="1"/>
</dbReference>
<organism evidence="3 4">
    <name type="scientific">Streptantibioticus cattleyicolor (strain ATCC 35852 / DSM 46488 / JCM 4925 / NBRC 14057 / NRRL 8057)</name>
    <name type="common">Streptomyces cattleya</name>
    <dbReference type="NCBI Taxonomy" id="1003195"/>
    <lineage>
        <taxon>Bacteria</taxon>
        <taxon>Bacillati</taxon>
        <taxon>Actinomycetota</taxon>
        <taxon>Actinomycetes</taxon>
        <taxon>Kitasatosporales</taxon>
        <taxon>Streptomycetaceae</taxon>
        <taxon>Streptantibioticus</taxon>
    </lineage>
</organism>
<feature type="transmembrane region" description="Helical" evidence="1">
    <location>
        <begin position="61"/>
        <end position="78"/>
    </location>
</feature>
<feature type="transmembrane region" description="Helical" evidence="1">
    <location>
        <begin position="175"/>
        <end position="196"/>
    </location>
</feature>
<dbReference type="AlphaFoldDB" id="G8WPS3"/>